<gene>
    <name evidence="2" type="ORF">ACFS25_12195</name>
</gene>
<organism evidence="2 3">
    <name type="scientific">Spirosoma flavum</name>
    <dbReference type="NCBI Taxonomy" id="2048557"/>
    <lineage>
        <taxon>Bacteria</taxon>
        <taxon>Pseudomonadati</taxon>
        <taxon>Bacteroidota</taxon>
        <taxon>Cytophagia</taxon>
        <taxon>Cytophagales</taxon>
        <taxon>Cytophagaceae</taxon>
        <taxon>Spirosoma</taxon>
    </lineage>
</organism>
<dbReference type="EMBL" id="JBHUOM010000002">
    <property type="protein sequence ID" value="MFD2934545.1"/>
    <property type="molecule type" value="Genomic_DNA"/>
</dbReference>
<evidence type="ECO:0000313" key="3">
    <source>
        <dbReference type="Proteomes" id="UP001597512"/>
    </source>
</evidence>
<reference evidence="3" key="1">
    <citation type="journal article" date="2019" name="Int. J. Syst. Evol. Microbiol.">
        <title>The Global Catalogue of Microorganisms (GCM) 10K type strain sequencing project: providing services to taxonomists for standard genome sequencing and annotation.</title>
        <authorList>
            <consortium name="The Broad Institute Genomics Platform"/>
            <consortium name="The Broad Institute Genome Sequencing Center for Infectious Disease"/>
            <person name="Wu L."/>
            <person name="Ma J."/>
        </authorList>
    </citation>
    <scope>NUCLEOTIDE SEQUENCE [LARGE SCALE GENOMIC DNA]</scope>
    <source>
        <strain evidence="3">KCTC 52490</strain>
    </source>
</reference>
<feature type="region of interest" description="Disordered" evidence="1">
    <location>
        <begin position="44"/>
        <end position="67"/>
    </location>
</feature>
<evidence type="ECO:0000256" key="1">
    <source>
        <dbReference type="SAM" id="MobiDB-lite"/>
    </source>
</evidence>
<proteinExistence type="predicted"/>
<sequence length="141" mass="15737">MLADYLYKANLLASERAYSIAVDPEGVSFNFLIRMIIELYASPQTPTTSGLPESPISNTTGELPDQEPALDLGNLLGSFSSREEVMAYIGQRVLQQNGLIIDSRSAPFNEYTHVEWLTITLKSEDQSTQSENYYLVTDEGY</sequence>
<protein>
    <submittedName>
        <fullName evidence="2">Uncharacterized protein</fullName>
    </submittedName>
</protein>
<evidence type="ECO:0000313" key="2">
    <source>
        <dbReference type="EMBL" id="MFD2934545.1"/>
    </source>
</evidence>
<comment type="caution">
    <text evidence="2">The sequence shown here is derived from an EMBL/GenBank/DDBJ whole genome shotgun (WGS) entry which is preliminary data.</text>
</comment>
<dbReference type="Proteomes" id="UP001597512">
    <property type="component" value="Unassembled WGS sequence"/>
</dbReference>
<keyword evidence="3" id="KW-1185">Reference proteome</keyword>
<feature type="compositionally biased region" description="Polar residues" evidence="1">
    <location>
        <begin position="44"/>
        <end position="61"/>
    </location>
</feature>
<dbReference type="RefSeq" id="WP_381500581.1">
    <property type="nucleotide sequence ID" value="NZ_JBHUOM010000002.1"/>
</dbReference>
<accession>A0ABW6AGM4</accession>
<name>A0ABW6AGM4_9BACT</name>